<keyword evidence="1" id="KW-1185">Reference proteome</keyword>
<protein>
    <submittedName>
        <fullName evidence="2">Histone H2A-like 3 isoform X1</fullName>
    </submittedName>
</protein>
<gene>
    <name evidence="2" type="primary">LOC103113665</name>
</gene>
<evidence type="ECO:0000313" key="1">
    <source>
        <dbReference type="Proteomes" id="UP001652624"/>
    </source>
</evidence>
<dbReference type="Gene3D" id="1.10.20.10">
    <property type="entry name" value="Histone, subunit A"/>
    <property type="match status" value="1"/>
</dbReference>
<sequence>MCTTKKMLAIQEGQSSCRLGSPTPEFLAGVLENLTTNILELVGMEAYNNQRIHITPEHVERALDRNHQPNYLCDDDNTAYIKMFQPRKK</sequence>
<dbReference type="InterPro" id="IPR009072">
    <property type="entry name" value="Histone-fold"/>
</dbReference>
<dbReference type="InterPro" id="IPR002119">
    <property type="entry name" value="Histone_H2A"/>
</dbReference>
<dbReference type="PRINTS" id="PR00620">
    <property type="entry name" value="HISTONEH2A"/>
</dbReference>
<evidence type="ECO:0000313" key="2">
    <source>
        <dbReference type="RefSeq" id="XP_060038615.1"/>
    </source>
</evidence>
<accession>A0ABM3WPW8</accession>
<name>A0ABM3WPW8_ERIEU</name>
<proteinExistence type="predicted"/>
<dbReference type="RefSeq" id="XP_060038615.1">
    <property type="nucleotide sequence ID" value="XM_060182632.1"/>
</dbReference>
<organism evidence="1 2">
    <name type="scientific">Erinaceus europaeus</name>
    <name type="common">Western European hedgehog</name>
    <dbReference type="NCBI Taxonomy" id="9365"/>
    <lineage>
        <taxon>Eukaryota</taxon>
        <taxon>Metazoa</taxon>
        <taxon>Chordata</taxon>
        <taxon>Craniata</taxon>
        <taxon>Vertebrata</taxon>
        <taxon>Euteleostomi</taxon>
        <taxon>Mammalia</taxon>
        <taxon>Eutheria</taxon>
        <taxon>Laurasiatheria</taxon>
        <taxon>Eulipotyphla</taxon>
        <taxon>Erinaceidae</taxon>
        <taxon>Erinaceinae</taxon>
        <taxon>Erinaceus</taxon>
    </lineage>
</organism>
<dbReference type="Proteomes" id="UP001652624">
    <property type="component" value="Chromosome X"/>
</dbReference>
<reference evidence="2" key="1">
    <citation type="submission" date="2025-08" db="UniProtKB">
        <authorList>
            <consortium name="RefSeq"/>
        </authorList>
    </citation>
    <scope>IDENTIFICATION</scope>
</reference>
<dbReference type="SUPFAM" id="SSF47113">
    <property type="entry name" value="Histone-fold"/>
    <property type="match status" value="1"/>
</dbReference>
<dbReference type="GeneID" id="103113665"/>